<evidence type="ECO:0000256" key="1">
    <source>
        <dbReference type="SAM" id="Phobius"/>
    </source>
</evidence>
<evidence type="ECO:0000313" key="2">
    <source>
        <dbReference type="EMBL" id="MBW4769468.1"/>
    </source>
</evidence>
<feature type="transmembrane region" description="Helical" evidence="1">
    <location>
        <begin position="35"/>
        <end position="58"/>
    </location>
</feature>
<reference evidence="2 3" key="1">
    <citation type="submission" date="2021-07" db="EMBL/GenBank/DDBJ databases">
        <title>Genomic diversity and antimicrobial resistance of Prevotella spp. isolated from chronic lung disease airways.</title>
        <authorList>
            <person name="Webb K.A."/>
            <person name="Olagoke O.S."/>
            <person name="Baird T."/>
            <person name="Neill J."/>
            <person name="Pham A."/>
            <person name="Wells T.J."/>
            <person name="Ramsay K.A."/>
            <person name="Bell S.C."/>
            <person name="Sarovich D.S."/>
            <person name="Price E.P."/>
        </authorList>
    </citation>
    <scope>NUCLEOTIDE SEQUENCE [LARGE SCALE GENOMIC DNA]</scope>
    <source>
        <strain evidence="2 3">SCHI0011.S.12</strain>
    </source>
</reference>
<organism evidence="2 3">
    <name type="scientific">Hoylesella nanceiensis</name>
    <dbReference type="NCBI Taxonomy" id="425941"/>
    <lineage>
        <taxon>Bacteria</taxon>
        <taxon>Pseudomonadati</taxon>
        <taxon>Bacteroidota</taxon>
        <taxon>Bacteroidia</taxon>
        <taxon>Bacteroidales</taxon>
        <taxon>Prevotellaceae</taxon>
        <taxon>Hoylesella</taxon>
    </lineage>
</organism>
<keyword evidence="1" id="KW-1133">Transmembrane helix</keyword>
<sequence>MYMTRDRKKIELYEERSFNENINTLFSFAKQNKRVLFKLFAIIALITAFINIPIDFAIQNYFSFGSKFDTNDIISTTMLLRFLCVSIVEVLFAILFMSIVFAFEKVYFDRTTDITNIKIKDIIGHIPAIAKRLVVFSLIPITLICALYLPSVGITTTSFDFFAKALLIGGIVFFTFLVLSPTIVLLTPCYVLEDISLSKAISKSIKLGFYNWLSIIGFVFTIGLIFFLIRLLSSIPFYIIMSMQVFTGVDASSLYSDIHSSSYNALNIITLIVSHLGYILWVIFFTIGTTLVYGATMEKTEYKSIDNSIDIFEQLNNDITDPKMDDINDIDISSED</sequence>
<gene>
    <name evidence="2" type="ORF">KZO38_06790</name>
</gene>
<feature type="transmembrane region" description="Helical" evidence="1">
    <location>
        <begin position="268"/>
        <end position="293"/>
    </location>
</feature>
<feature type="transmembrane region" description="Helical" evidence="1">
    <location>
        <begin position="129"/>
        <end position="149"/>
    </location>
</feature>
<comment type="caution">
    <text evidence="2">The sequence shown here is derived from an EMBL/GenBank/DDBJ whole genome shotgun (WGS) entry which is preliminary data.</text>
</comment>
<accession>A0ABS6YD29</accession>
<feature type="transmembrane region" description="Helical" evidence="1">
    <location>
        <begin position="161"/>
        <end position="186"/>
    </location>
</feature>
<keyword evidence="3" id="KW-1185">Reference proteome</keyword>
<dbReference type="EMBL" id="JAHXCT010000004">
    <property type="protein sequence ID" value="MBW4769468.1"/>
    <property type="molecule type" value="Genomic_DNA"/>
</dbReference>
<evidence type="ECO:0000313" key="3">
    <source>
        <dbReference type="Proteomes" id="UP000788426"/>
    </source>
</evidence>
<protein>
    <submittedName>
        <fullName evidence="2">Uncharacterized protein</fullName>
    </submittedName>
</protein>
<feature type="transmembrane region" description="Helical" evidence="1">
    <location>
        <begin position="207"/>
        <end position="229"/>
    </location>
</feature>
<dbReference type="Proteomes" id="UP000788426">
    <property type="component" value="Unassembled WGS sequence"/>
</dbReference>
<keyword evidence="1" id="KW-0812">Transmembrane</keyword>
<keyword evidence="1" id="KW-0472">Membrane</keyword>
<proteinExistence type="predicted"/>
<feature type="transmembrane region" description="Helical" evidence="1">
    <location>
        <begin position="78"/>
        <end position="108"/>
    </location>
</feature>
<name>A0ABS6YD29_9BACT</name>